<protein>
    <submittedName>
        <fullName evidence="9">RagB/SusD family nutrient uptake outer membrane protein</fullName>
    </submittedName>
</protein>
<dbReference type="RefSeq" id="WP_303281628.1">
    <property type="nucleotide sequence ID" value="NZ_BAABCZ010000005.1"/>
</dbReference>
<proteinExistence type="inferred from homology"/>
<organism evidence="9 10">
    <name type="scientific">Flavivirga amylovorans</name>
    <dbReference type="NCBI Taxonomy" id="870486"/>
    <lineage>
        <taxon>Bacteria</taxon>
        <taxon>Pseudomonadati</taxon>
        <taxon>Bacteroidota</taxon>
        <taxon>Flavobacteriia</taxon>
        <taxon>Flavobacteriales</taxon>
        <taxon>Flavobacteriaceae</taxon>
        <taxon>Flavivirga</taxon>
    </lineage>
</organism>
<evidence type="ECO:0000256" key="4">
    <source>
        <dbReference type="ARBA" id="ARBA00023136"/>
    </source>
</evidence>
<evidence type="ECO:0000256" key="2">
    <source>
        <dbReference type="ARBA" id="ARBA00006275"/>
    </source>
</evidence>
<keyword evidence="4" id="KW-0472">Membrane</keyword>
<evidence type="ECO:0000313" key="9">
    <source>
        <dbReference type="EMBL" id="MDO5987083.1"/>
    </source>
</evidence>
<dbReference type="Gene3D" id="1.25.40.390">
    <property type="match status" value="1"/>
</dbReference>
<gene>
    <name evidence="9" type="ORF">Q4Q39_06635</name>
</gene>
<evidence type="ECO:0000259" key="7">
    <source>
        <dbReference type="Pfam" id="PF07980"/>
    </source>
</evidence>
<feature type="domain" description="SusD-like N-terminal" evidence="8">
    <location>
        <begin position="120"/>
        <end position="222"/>
    </location>
</feature>
<dbReference type="EMBL" id="JAUOEM010000002">
    <property type="protein sequence ID" value="MDO5987083.1"/>
    <property type="molecule type" value="Genomic_DNA"/>
</dbReference>
<evidence type="ECO:0000256" key="3">
    <source>
        <dbReference type="ARBA" id="ARBA00022729"/>
    </source>
</evidence>
<reference evidence="9" key="1">
    <citation type="submission" date="2023-07" db="EMBL/GenBank/DDBJ databases">
        <title>Two novel species in the genus Flavivirga.</title>
        <authorList>
            <person name="Kwon K."/>
        </authorList>
    </citation>
    <scope>NUCLEOTIDE SEQUENCE</scope>
    <source>
        <strain evidence="9">KACC 14157</strain>
    </source>
</reference>
<dbReference type="PROSITE" id="PS51257">
    <property type="entry name" value="PROKAR_LIPOPROTEIN"/>
    <property type="match status" value="1"/>
</dbReference>
<accession>A0ABT8X043</accession>
<dbReference type="Pfam" id="PF14322">
    <property type="entry name" value="SusD-like_3"/>
    <property type="match status" value="1"/>
</dbReference>
<dbReference type="InterPro" id="IPR033985">
    <property type="entry name" value="SusD-like_N"/>
</dbReference>
<dbReference type="Proteomes" id="UP001176891">
    <property type="component" value="Unassembled WGS sequence"/>
</dbReference>
<feature type="domain" description="RagB/SusD" evidence="7">
    <location>
        <begin position="427"/>
        <end position="568"/>
    </location>
</feature>
<comment type="similarity">
    <text evidence="2">Belongs to the SusD family.</text>
</comment>
<keyword evidence="3 6" id="KW-0732">Signal</keyword>
<dbReference type="SUPFAM" id="SSF48452">
    <property type="entry name" value="TPR-like"/>
    <property type="match status" value="1"/>
</dbReference>
<keyword evidence="5" id="KW-0998">Cell outer membrane</keyword>
<feature type="chain" id="PRO_5045290450" evidence="6">
    <location>
        <begin position="28"/>
        <end position="568"/>
    </location>
</feature>
<dbReference type="InterPro" id="IPR011990">
    <property type="entry name" value="TPR-like_helical_dom_sf"/>
</dbReference>
<evidence type="ECO:0000256" key="5">
    <source>
        <dbReference type="ARBA" id="ARBA00023237"/>
    </source>
</evidence>
<name>A0ABT8X043_9FLAO</name>
<sequence length="568" mass="63786">MKKYITAKVISRIVILVTVLFSTSCNEDEVLNTVPKNLVGPDALYTTAGGLETGLNGLYALVRIERAGVESDFSGNGNNMLLSSTMIGGTDNIYGNRPLGIERFLNEWGDRSLNGSTIRYFTGVFDWLYNIIASANILINRAEGISGVSPEDLNRILGEARTIRAWAYRHLTFLFGDVPLNLEEITGDNFRDDWQRNSVEDIRAAMRADLEFAVANLPENHISNGKIIKAVAQHYLAELLIMEADAGRATYQEAIDVALDAINGSRSLVRSRYGVNAAMPGTPFSDMFLKGNSNPNEGNTEVLWVFQYANFIELGSPAGTSIMRRWLHSEYGSTSDGAQGLTYTVERGGRGLNRISATKFQFDLYRDNLGNIIDDRGDEHAWRLSFTLKQHSLIDPDLSDDPLLPGQSYGDTVEMIISEEATAQRNRAFVRKWDDAPEENPRFEKTVQDQIYLRLADTYLLLAEAYFKNGDNTNAAFYINELRGRANAPLISPGDVTLDYILDERARELFSEEHRRYTLLRNNKWVERTNLYNKVVGNINPNRDRLYPIPQNFIDSNVGAPIEQNPGY</sequence>
<keyword evidence="10" id="KW-1185">Reference proteome</keyword>
<comment type="caution">
    <text evidence="9">The sequence shown here is derived from an EMBL/GenBank/DDBJ whole genome shotgun (WGS) entry which is preliminary data.</text>
</comment>
<evidence type="ECO:0000256" key="6">
    <source>
        <dbReference type="SAM" id="SignalP"/>
    </source>
</evidence>
<evidence type="ECO:0000313" key="10">
    <source>
        <dbReference type="Proteomes" id="UP001176891"/>
    </source>
</evidence>
<dbReference type="InterPro" id="IPR012944">
    <property type="entry name" value="SusD_RagB_dom"/>
</dbReference>
<evidence type="ECO:0000259" key="8">
    <source>
        <dbReference type="Pfam" id="PF14322"/>
    </source>
</evidence>
<feature type="signal peptide" evidence="6">
    <location>
        <begin position="1"/>
        <end position="27"/>
    </location>
</feature>
<comment type="subcellular location">
    <subcellularLocation>
        <location evidence="1">Cell outer membrane</location>
    </subcellularLocation>
</comment>
<evidence type="ECO:0000256" key="1">
    <source>
        <dbReference type="ARBA" id="ARBA00004442"/>
    </source>
</evidence>
<dbReference type="Pfam" id="PF07980">
    <property type="entry name" value="SusD_RagB"/>
    <property type="match status" value="1"/>
</dbReference>